<sequence>MEAWLQHHRLTKDATRLARDVHTPPARGSGNDQEPQKSDKVLVAFEAEDCHSPREWPMRWKLFYITIIWCLVFVTGWSSAADSTAHETADIALHVSEVSESLATSNYLFGVAIGAVFAGPCSETVGRLTTYLSTFAVYMIWVMDSALTPNFGAQIVFRFFAGLFASASMSTYGGSMADMLEPKDRALIWPFFALSPLLGPTVAPVASGWIAQDLGWRWVDWISLIISGAAFVLAVLCLPETFSPILLSSKAAALRKATSNDRYTSEFDESARPPQKLLDNLRRSVYFITRELTTVSLRALFDLFGFLEGFDYVFSDTYVFDLGQRYSAFGAIAFGMVVGLPYVLLFNHFSGSSKSNVDPPPEQKLRPTLLAAPLLAGSLFWLGWTNRATISFWSDLSACWVFGFTIMALFTATYHYLLDSYGTNAASAMAAITFMRYMASGGMVLATEPMYEALGVQWSMTLLGCVAALLAPVPWVFWWYGDKIRARSKWAFSQDEALSD</sequence>
<dbReference type="PANTHER" id="PTHR23502">
    <property type="entry name" value="MAJOR FACILITATOR SUPERFAMILY"/>
    <property type="match status" value="1"/>
</dbReference>
<evidence type="ECO:0000256" key="6">
    <source>
        <dbReference type="SAM" id="Phobius"/>
    </source>
</evidence>
<feature type="transmembrane region" description="Helical" evidence="6">
    <location>
        <begin position="390"/>
        <end position="414"/>
    </location>
</feature>
<keyword evidence="2 6" id="KW-0812">Transmembrane</keyword>
<evidence type="ECO:0000256" key="4">
    <source>
        <dbReference type="ARBA" id="ARBA00023136"/>
    </source>
</evidence>
<dbReference type="GO" id="GO:0005886">
    <property type="term" value="C:plasma membrane"/>
    <property type="evidence" value="ECO:0007669"/>
    <property type="project" value="TreeGrafter"/>
</dbReference>
<evidence type="ECO:0000256" key="3">
    <source>
        <dbReference type="ARBA" id="ARBA00022989"/>
    </source>
</evidence>
<keyword evidence="3 6" id="KW-1133">Transmembrane helix</keyword>
<feature type="transmembrane region" description="Helical" evidence="6">
    <location>
        <begin position="155"/>
        <end position="174"/>
    </location>
</feature>
<dbReference type="Pfam" id="PF07690">
    <property type="entry name" value="MFS_1"/>
    <property type="match status" value="1"/>
</dbReference>
<dbReference type="InterPro" id="IPR036259">
    <property type="entry name" value="MFS_trans_sf"/>
</dbReference>
<feature type="transmembrane region" description="Helical" evidence="6">
    <location>
        <begin position="101"/>
        <end position="118"/>
    </location>
</feature>
<dbReference type="PROSITE" id="PS50850">
    <property type="entry name" value="MFS"/>
    <property type="match status" value="1"/>
</dbReference>
<feature type="transmembrane region" description="Helical" evidence="6">
    <location>
        <begin position="125"/>
        <end position="143"/>
    </location>
</feature>
<feature type="transmembrane region" description="Helical" evidence="6">
    <location>
        <begin position="62"/>
        <end position="81"/>
    </location>
</feature>
<feature type="transmembrane region" description="Helical" evidence="6">
    <location>
        <begin position="367"/>
        <end position="384"/>
    </location>
</feature>
<gene>
    <name evidence="8" type="ORF">LTR09_011086</name>
</gene>
<dbReference type="InterPro" id="IPR011701">
    <property type="entry name" value="MFS"/>
</dbReference>
<comment type="subcellular location">
    <subcellularLocation>
        <location evidence="1">Membrane</location>
        <topology evidence="1">Multi-pass membrane protein</topology>
    </subcellularLocation>
</comment>
<dbReference type="AlphaFoldDB" id="A0AAJ0G561"/>
<feature type="region of interest" description="Disordered" evidence="5">
    <location>
        <begin position="16"/>
        <end position="37"/>
    </location>
</feature>
<proteinExistence type="predicted"/>
<dbReference type="PANTHER" id="PTHR23502:SF188">
    <property type="entry name" value="MAJOR FACILITATOR SUPERFAMILY (MFS) PROFILE DOMAIN-CONTAINING PROTEIN"/>
    <property type="match status" value="1"/>
</dbReference>
<evidence type="ECO:0000256" key="1">
    <source>
        <dbReference type="ARBA" id="ARBA00004141"/>
    </source>
</evidence>
<dbReference type="Proteomes" id="UP001271007">
    <property type="component" value="Unassembled WGS sequence"/>
</dbReference>
<evidence type="ECO:0000313" key="8">
    <source>
        <dbReference type="EMBL" id="KAK3047457.1"/>
    </source>
</evidence>
<name>A0AAJ0G561_9PEZI</name>
<feature type="domain" description="Major facilitator superfamily (MFS) profile" evidence="7">
    <location>
        <begin position="64"/>
        <end position="483"/>
    </location>
</feature>
<feature type="transmembrane region" description="Helical" evidence="6">
    <location>
        <begin position="458"/>
        <end position="480"/>
    </location>
</feature>
<evidence type="ECO:0000256" key="5">
    <source>
        <dbReference type="SAM" id="MobiDB-lite"/>
    </source>
</evidence>
<keyword evidence="4 6" id="KW-0472">Membrane</keyword>
<dbReference type="Gene3D" id="1.20.1250.20">
    <property type="entry name" value="MFS general substrate transporter like domains"/>
    <property type="match status" value="1"/>
</dbReference>
<keyword evidence="9" id="KW-1185">Reference proteome</keyword>
<dbReference type="InterPro" id="IPR020846">
    <property type="entry name" value="MFS_dom"/>
</dbReference>
<dbReference type="EMBL" id="JAWDJX010000061">
    <property type="protein sequence ID" value="KAK3047457.1"/>
    <property type="molecule type" value="Genomic_DNA"/>
</dbReference>
<accession>A0AAJ0G561</accession>
<dbReference type="GO" id="GO:0022857">
    <property type="term" value="F:transmembrane transporter activity"/>
    <property type="evidence" value="ECO:0007669"/>
    <property type="project" value="InterPro"/>
</dbReference>
<evidence type="ECO:0000313" key="9">
    <source>
        <dbReference type="Proteomes" id="UP001271007"/>
    </source>
</evidence>
<organism evidence="8 9">
    <name type="scientific">Extremus antarcticus</name>
    <dbReference type="NCBI Taxonomy" id="702011"/>
    <lineage>
        <taxon>Eukaryota</taxon>
        <taxon>Fungi</taxon>
        <taxon>Dikarya</taxon>
        <taxon>Ascomycota</taxon>
        <taxon>Pezizomycotina</taxon>
        <taxon>Dothideomycetes</taxon>
        <taxon>Dothideomycetidae</taxon>
        <taxon>Mycosphaerellales</taxon>
        <taxon>Extremaceae</taxon>
        <taxon>Extremus</taxon>
    </lineage>
</organism>
<reference evidence="8" key="1">
    <citation type="submission" date="2023-04" db="EMBL/GenBank/DDBJ databases">
        <title>Black Yeasts Isolated from many extreme environments.</title>
        <authorList>
            <person name="Coleine C."/>
            <person name="Stajich J.E."/>
            <person name="Selbmann L."/>
        </authorList>
    </citation>
    <scope>NUCLEOTIDE SEQUENCE</scope>
    <source>
        <strain evidence="8">CCFEE 5312</strain>
    </source>
</reference>
<evidence type="ECO:0000256" key="2">
    <source>
        <dbReference type="ARBA" id="ARBA00022692"/>
    </source>
</evidence>
<feature type="transmembrane region" description="Helical" evidence="6">
    <location>
        <begin position="218"/>
        <end position="238"/>
    </location>
</feature>
<evidence type="ECO:0000259" key="7">
    <source>
        <dbReference type="PROSITE" id="PS50850"/>
    </source>
</evidence>
<comment type="caution">
    <text evidence="8">The sequence shown here is derived from an EMBL/GenBank/DDBJ whole genome shotgun (WGS) entry which is preliminary data.</text>
</comment>
<dbReference type="SUPFAM" id="SSF103473">
    <property type="entry name" value="MFS general substrate transporter"/>
    <property type="match status" value="1"/>
</dbReference>
<protein>
    <recommendedName>
        <fullName evidence="7">Major facilitator superfamily (MFS) profile domain-containing protein</fullName>
    </recommendedName>
</protein>
<feature type="transmembrane region" description="Helical" evidence="6">
    <location>
        <begin position="326"/>
        <end position="346"/>
    </location>
</feature>
<feature type="transmembrane region" description="Helical" evidence="6">
    <location>
        <begin position="186"/>
        <end position="206"/>
    </location>
</feature>